<feature type="compositionally biased region" description="Polar residues" evidence="8">
    <location>
        <begin position="517"/>
        <end position="536"/>
    </location>
</feature>
<dbReference type="FunFam" id="3.30.200.20:FF:000003">
    <property type="entry name" value="Non-specific serine/threonine protein kinase"/>
    <property type="match status" value="1"/>
</dbReference>
<dbReference type="CDD" id="cd14335">
    <property type="entry name" value="UBA_SnRK1_plant"/>
    <property type="match status" value="1"/>
</dbReference>
<evidence type="ECO:0000259" key="9">
    <source>
        <dbReference type="PROSITE" id="PS50011"/>
    </source>
</evidence>
<reference evidence="11 12" key="1">
    <citation type="submission" date="2014-06" db="EMBL/GenBank/DDBJ databases">
        <authorList>
            <person name="Swart Estienne"/>
        </authorList>
    </citation>
    <scope>NUCLEOTIDE SEQUENCE [LARGE SCALE GENOMIC DNA]</scope>
    <source>
        <strain evidence="11 12">130c</strain>
    </source>
</reference>
<evidence type="ECO:0000256" key="3">
    <source>
        <dbReference type="ARBA" id="ARBA00022679"/>
    </source>
</evidence>
<feature type="compositionally biased region" description="Polar residues" evidence="8">
    <location>
        <begin position="330"/>
        <end position="343"/>
    </location>
</feature>
<evidence type="ECO:0000256" key="6">
    <source>
        <dbReference type="ARBA" id="ARBA00022840"/>
    </source>
</evidence>
<dbReference type="SUPFAM" id="SSF56112">
    <property type="entry name" value="Protein kinase-like (PK-like)"/>
    <property type="match status" value="1"/>
</dbReference>
<dbReference type="GO" id="GO:0005524">
    <property type="term" value="F:ATP binding"/>
    <property type="evidence" value="ECO:0007669"/>
    <property type="project" value="UniProtKB-UniRule"/>
</dbReference>
<dbReference type="PANTHER" id="PTHR24346:SF30">
    <property type="entry name" value="MATERNAL EMBRYONIC LEUCINE ZIPPER KINASE"/>
    <property type="match status" value="1"/>
</dbReference>
<evidence type="ECO:0000256" key="8">
    <source>
        <dbReference type="SAM" id="MobiDB-lite"/>
    </source>
</evidence>
<feature type="compositionally biased region" description="Polar residues" evidence="8">
    <location>
        <begin position="421"/>
        <end position="432"/>
    </location>
</feature>
<dbReference type="Pfam" id="PF00069">
    <property type="entry name" value="Pkinase"/>
    <property type="match status" value="1"/>
</dbReference>
<protein>
    <submittedName>
        <fullName evidence="11">Protein kinase domain containing protein</fullName>
    </submittedName>
</protein>
<feature type="compositionally biased region" description="Low complexity" evidence="8">
    <location>
        <begin position="380"/>
        <end position="398"/>
    </location>
</feature>
<dbReference type="FunFam" id="1.10.510.10:FF:000571">
    <property type="entry name" value="Maternal embryonic leucine zipper kinase"/>
    <property type="match status" value="1"/>
</dbReference>
<organism evidence="11 12">
    <name type="scientific">Stylonychia lemnae</name>
    <name type="common">Ciliate</name>
    <dbReference type="NCBI Taxonomy" id="5949"/>
    <lineage>
        <taxon>Eukaryota</taxon>
        <taxon>Sar</taxon>
        <taxon>Alveolata</taxon>
        <taxon>Ciliophora</taxon>
        <taxon>Intramacronucleata</taxon>
        <taxon>Spirotrichea</taxon>
        <taxon>Stichotrichia</taxon>
        <taxon>Sporadotrichida</taxon>
        <taxon>Oxytrichidae</taxon>
        <taxon>Stylonychinae</taxon>
        <taxon>Stylonychia</taxon>
    </lineage>
</organism>
<dbReference type="InterPro" id="IPR000719">
    <property type="entry name" value="Prot_kinase_dom"/>
</dbReference>
<dbReference type="GO" id="GO:0005737">
    <property type="term" value="C:cytoplasm"/>
    <property type="evidence" value="ECO:0007669"/>
    <property type="project" value="TreeGrafter"/>
</dbReference>
<dbReference type="GO" id="GO:0004674">
    <property type="term" value="F:protein serine/threonine kinase activity"/>
    <property type="evidence" value="ECO:0007669"/>
    <property type="project" value="UniProtKB-KW"/>
</dbReference>
<dbReference type="InterPro" id="IPR017441">
    <property type="entry name" value="Protein_kinase_ATP_BS"/>
</dbReference>
<keyword evidence="4 7" id="KW-0547">Nucleotide-binding</keyword>
<dbReference type="InterPro" id="IPR008271">
    <property type="entry name" value="Ser/Thr_kinase_AS"/>
</dbReference>
<dbReference type="PROSITE" id="PS00107">
    <property type="entry name" value="PROTEIN_KINASE_ATP"/>
    <property type="match status" value="1"/>
</dbReference>
<dbReference type="Pfam" id="PF07714">
    <property type="entry name" value="PK_Tyr_Ser-Thr"/>
    <property type="match status" value="1"/>
</dbReference>
<feature type="region of interest" description="Disordered" evidence="8">
    <location>
        <begin position="514"/>
        <end position="568"/>
    </location>
</feature>
<dbReference type="InterPro" id="IPR015940">
    <property type="entry name" value="UBA"/>
</dbReference>
<feature type="domain" description="Protein kinase" evidence="9">
    <location>
        <begin position="623"/>
        <end position="856"/>
    </location>
</feature>
<dbReference type="PROSITE" id="PS50030">
    <property type="entry name" value="UBA"/>
    <property type="match status" value="1"/>
</dbReference>
<comment type="subunit">
    <text evidence="1">Monomer.</text>
</comment>
<dbReference type="EMBL" id="CCKQ01016633">
    <property type="protein sequence ID" value="CDW88505.1"/>
    <property type="molecule type" value="Genomic_DNA"/>
</dbReference>
<evidence type="ECO:0000256" key="5">
    <source>
        <dbReference type="ARBA" id="ARBA00022777"/>
    </source>
</evidence>
<dbReference type="PANTHER" id="PTHR24346">
    <property type="entry name" value="MAP/MICROTUBULE AFFINITY-REGULATING KINASE"/>
    <property type="match status" value="1"/>
</dbReference>
<evidence type="ECO:0000313" key="12">
    <source>
        <dbReference type="Proteomes" id="UP000039865"/>
    </source>
</evidence>
<dbReference type="InterPro" id="IPR011009">
    <property type="entry name" value="Kinase-like_dom_sf"/>
</dbReference>
<evidence type="ECO:0000256" key="2">
    <source>
        <dbReference type="ARBA" id="ARBA00022527"/>
    </source>
</evidence>
<evidence type="ECO:0000259" key="10">
    <source>
        <dbReference type="PROSITE" id="PS50030"/>
    </source>
</evidence>
<keyword evidence="3" id="KW-0808">Transferase</keyword>
<feature type="region of interest" description="Disordered" evidence="8">
    <location>
        <begin position="330"/>
        <end position="433"/>
    </location>
</feature>
<evidence type="ECO:0000256" key="4">
    <source>
        <dbReference type="ARBA" id="ARBA00022741"/>
    </source>
</evidence>
<dbReference type="GO" id="GO:0035556">
    <property type="term" value="P:intracellular signal transduction"/>
    <property type="evidence" value="ECO:0007669"/>
    <property type="project" value="TreeGrafter"/>
</dbReference>
<feature type="domain" description="UBA" evidence="10">
    <location>
        <begin position="946"/>
        <end position="986"/>
    </location>
</feature>
<dbReference type="OrthoDB" id="295513at2759"/>
<proteinExistence type="predicted"/>
<dbReference type="InterPro" id="IPR001245">
    <property type="entry name" value="Ser-Thr/Tyr_kinase_cat_dom"/>
</dbReference>
<name>A0A078B1R7_STYLE</name>
<feature type="region of interest" description="Disordered" evidence="8">
    <location>
        <begin position="125"/>
        <end position="174"/>
    </location>
</feature>
<dbReference type="SMART" id="SM00220">
    <property type="entry name" value="S_TKc"/>
    <property type="match status" value="1"/>
</dbReference>
<dbReference type="PROSITE" id="PS00108">
    <property type="entry name" value="PROTEIN_KINASE_ST"/>
    <property type="match status" value="1"/>
</dbReference>
<feature type="compositionally biased region" description="Polar residues" evidence="8">
    <location>
        <begin position="351"/>
        <end position="373"/>
    </location>
</feature>
<dbReference type="Proteomes" id="UP000039865">
    <property type="component" value="Unassembled WGS sequence"/>
</dbReference>
<keyword evidence="12" id="KW-1185">Reference proteome</keyword>
<evidence type="ECO:0000256" key="7">
    <source>
        <dbReference type="PROSITE-ProRule" id="PRU10141"/>
    </source>
</evidence>
<keyword evidence="5 11" id="KW-0418">Kinase</keyword>
<feature type="binding site" evidence="7">
    <location>
        <position position="652"/>
    </location>
    <ligand>
        <name>ATP</name>
        <dbReference type="ChEBI" id="CHEBI:30616"/>
    </ligand>
</feature>
<sequence length="987" mass="111658">MKKQIQLQPNSQGFSFQRSGLIRPFIAEQACKARVSNVAKSQLAEKHDEFEQLLTCTKQATIIKPVSHNPDFKIQLSSISELGTQHKQAEFLASTLSAVKLIATVIQHQRQDTSPVHIHYHNHNHIKVVNKSPQNIVKKPSQRNSSNADKHQPETVRKKSVNDRPQTSHQHLNHKKLSVAINKINQFQQQPQQINSSSQRGANKDTLNSLTNQKQNIEIAFAQQLQQKLYHHNQQQQQNSIVLEDSIDASTEINKRNKSQIREQKSDSISKQKILNTLTKYVKLKKNTDLNTPISDDILENLKEQRDQASLNNLLADIVNLDLSKFSQSRQARLESEGSQNRSGSEKPTGKLSQSRGSLSSNKTSRRQGTPVGNQHHHGNSNPTDSTLSSSISNFSNFNKRRGSVMNASDEKSPATFAKVRTNSQQNPQEFQNPPIATINLNINGKVNNINISPINYINNNNFITPQVQSTVAGNQKPILLSDQENQKIKNIYLNPQNVGGRRGSDGQIIQRHSKLQESQNQDNKMSEIDQQQVNMGQRRVGSAEQKRESSNMRNVKNTGVQNPQKSQIQGQEFTLASDPNNQDSCQFQFNGDLVKERDKIVRYNKAYIKKNKAIPKTTLEFYKCVKLIGKGAFGRVTLGVHKLTGKQVAIKAIDKSYMKDDFSKKKVFQEVYILKKIRHSNIIRLLEVFESEKYFLMVMEYAGGGDLLQYVKQRKRLEEQSVLHRDIKLDNILMDNENTIKLCDFGVSRLIQKGMVIQEQCGTPAYLAPEIIADEGYEGFYVDIWSLGVLLFAMLQGTVPFKAQSLPDLHSLILQGNFQYPVKITDEARDLIEKMLQLVPSERIPIPEILAHPWLKGALDPDGIEGTEDDDDHDFQMGLSFQRQECNLNPIINSQGSINSEHGPIEQAGNINAINIDNLYYDGDISCRLSYTNYCAVTQDYYTHRIDEEAIKVLENFGYTRSLVIQSLNKGELNHATASYNLLVLP</sequence>
<evidence type="ECO:0000256" key="1">
    <source>
        <dbReference type="ARBA" id="ARBA00011245"/>
    </source>
</evidence>
<dbReference type="CDD" id="cd14003">
    <property type="entry name" value="STKc_AMPK-like"/>
    <property type="match status" value="1"/>
</dbReference>
<keyword evidence="2" id="KW-0723">Serine/threonine-protein kinase</keyword>
<dbReference type="Gene3D" id="1.10.510.10">
    <property type="entry name" value="Transferase(Phosphotransferase) domain 1"/>
    <property type="match status" value="1"/>
</dbReference>
<keyword evidence="6 7" id="KW-0067">ATP-binding</keyword>
<feature type="compositionally biased region" description="Polar residues" evidence="8">
    <location>
        <begin position="552"/>
        <end position="568"/>
    </location>
</feature>
<evidence type="ECO:0000313" key="11">
    <source>
        <dbReference type="EMBL" id="CDW88505.1"/>
    </source>
</evidence>
<dbReference type="AlphaFoldDB" id="A0A078B1R7"/>
<gene>
    <name evidence="11" type="primary">Contig16685.g17775</name>
    <name evidence="11" type="ORF">STYLEM_17626</name>
</gene>
<dbReference type="InParanoid" id="A0A078B1R7"/>
<accession>A0A078B1R7</accession>
<feature type="compositionally biased region" description="Basic and acidic residues" evidence="8">
    <location>
        <begin position="148"/>
        <end position="162"/>
    </location>
</feature>
<dbReference type="PROSITE" id="PS50011">
    <property type="entry name" value="PROTEIN_KINASE_DOM"/>
    <property type="match status" value="1"/>
</dbReference>